<name>A0A6A6Q7T0_9PEZI</name>
<dbReference type="InterPro" id="IPR016193">
    <property type="entry name" value="Cytidine_deaminase-like"/>
</dbReference>
<dbReference type="SUPFAM" id="SSF53927">
    <property type="entry name" value="Cytidine deaminase-like"/>
    <property type="match status" value="1"/>
</dbReference>
<dbReference type="PROSITE" id="PS51747">
    <property type="entry name" value="CYT_DCMP_DEAMINASES_2"/>
    <property type="match status" value="1"/>
</dbReference>
<dbReference type="GO" id="GO:0006139">
    <property type="term" value="P:nucleobase-containing compound metabolic process"/>
    <property type="evidence" value="ECO:0007669"/>
    <property type="project" value="UniProtKB-ARBA"/>
</dbReference>
<dbReference type="AlphaFoldDB" id="A0A6A6Q7T0"/>
<keyword evidence="4" id="KW-1185">Reference proteome</keyword>
<dbReference type="InterPro" id="IPR002125">
    <property type="entry name" value="CMP_dCMP_dom"/>
</dbReference>
<accession>A0A6A6Q7T0</accession>
<dbReference type="Gene3D" id="3.40.140.10">
    <property type="entry name" value="Cytidine Deaminase, domain 2"/>
    <property type="match status" value="1"/>
</dbReference>
<protein>
    <submittedName>
        <fullName evidence="3">Cytidine deaminase-like protein</fullName>
    </submittedName>
</protein>
<dbReference type="Proteomes" id="UP000799750">
    <property type="component" value="Unassembled WGS sequence"/>
</dbReference>
<dbReference type="EMBL" id="MU004203">
    <property type="protein sequence ID" value="KAF2488365.1"/>
    <property type="molecule type" value="Genomic_DNA"/>
</dbReference>
<feature type="compositionally biased region" description="Pro residues" evidence="1">
    <location>
        <begin position="1"/>
        <end position="16"/>
    </location>
</feature>
<dbReference type="OrthoDB" id="252265at2759"/>
<evidence type="ECO:0000313" key="3">
    <source>
        <dbReference type="EMBL" id="KAF2488365.1"/>
    </source>
</evidence>
<dbReference type="Pfam" id="PF18785">
    <property type="entry name" value="Inv-AAD"/>
    <property type="match status" value="1"/>
</dbReference>
<proteinExistence type="predicted"/>
<dbReference type="GO" id="GO:0003824">
    <property type="term" value="F:catalytic activity"/>
    <property type="evidence" value="ECO:0007669"/>
    <property type="project" value="InterPro"/>
</dbReference>
<sequence>MPLPLAPPSSTDPPPNQHFNTGISPNDHASYMRLALSYAHESPPLPTNFRVGALLVDSASNKILTSGFTLELPGNTHAEQCCLSKYASEHDIPEERVGEVLPEGAVIYTTVEPCVKRLSGNRTCVERIVETRSKGGGIRKVYVGVKEPETFVGDNQGRKILENAGVEVVLVGGLEKEILRVATAGHVASS</sequence>
<evidence type="ECO:0000259" key="2">
    <source>
        <dbReference type="PROSITE" id="PS51747"/>
    </source>
</evidence>
<reference evidence="3" key="1">
    <citation type="journal article" date="2020" name="Stud. Mycol.">
        <title>101 Dothideomycetes genomes: a test case for predicting lifestyles and emergence of pathogens.</title>
        <authorList>
            <person name="Haridas S."/>
            <person name="Albert R."/>
            <person name="Binder M."/>
            <person name="Bloem J."/>
            <person name="Labutti K."/>
            <person name="Salamov A."/>
            <person name="Andreopoulos B."/>
            <person name="Baker S."/>
            <person name="Barry K."/>
            <person name="Bills G."/>
            <person name="Bluhm B."/>
            <person name="Cannon C."/>
            <person name="Castanera R."/>
            <person name="Culley D."/>
            <person name="Daum C."/>
            <person name="Ezra D."/>
            <person name="Gonzalez J."/>
            <person name="Henrissat B."/>
            <person name="Kuo A."/>
            <person name="Liang C."/>
            <person name="Lipzen A."/>
            <person name="Lutzoni F."/>
            <person name="Magnuson J."/>
            <person name="Mondo S."/>
            <person name="Nolan M."/>
            <person name="Ohm R."/>
            <person name="Pangilinan J."/>
            <person name="Park H.-J."/>
            <person name="Ramirez L."/>
            <person name="Alfaro M."/>
            <person name="Sun H."/>
            <person name="Tritt A."/>
            <person name="Yoshinaga Y."/>
            <person name="Zwiers L.-H."/>
            <person name="Turgeon B."/>
            <person name="Goodwin S."/>
            <person name="Spatafora J."/>
            <person name="Crous P."/>
            <person name="Grigoriev I."/>
        </authorList>
    </citation>
    <scope>NUCLEOTIDE SEQUENCE</scope>
    <source>
        <strain evidence="3">CBS 269.34</strain>
    </source>
</reference>
<feature type="domain" description="CMP/dCMP-type deaminase" evidence="2">
    <location>
        <begin position="26"/>
        <end position="154"/>
    </location>
</feature>
<feature type="region of interest" description="Disordered" evidence="1">
    <location>
        <begin position="1"/>
        <end position="24"/>
    </location>
</feature>
<organism evidence="3 4">
    <name type="scientific">Lophium mytilinum</name>
    <dbReference type="NCBI Taxonomy" id="390894"/>
    <lineage>
        <taxon>Eukaryota</taxon>
        <taxon>Fungi</taxon>
        <taxon>Dikarya</taxon>
        <taxon>Ascomycota</taxon>
        <taxon>Pezizomycotina</taxon>
        <taxon>Dothideomycetes</taxon>
        <taxon>Pleosporomycetidae</taxon>
        <taxon>Mytilinidiales</taxon>
        <taxon>Mytilinidiaceae</taxon>
        <taxon>Lophium</taxon>
    </lineage>
</organism>
<evidence type="ECO:0000256" key="1">
    <source>
        <dbReference type="SAM" id="MobiDB-lite"/>
    </source>
</evidence>
<evidence type="ECO:0000313" key="4">
    <source>
        <dbReference type="Proteomes" id="UP000799750"/>
    </source>
</evidence>
<gene>
    <name evidence="3" type="ORF">BU16DRAFT_225747</name>
</gene>